<protein>
    <submittedName>
        <fullName evidence="6">Peptide/nickel transport system substrate-binding protein</fullName>
    </submittedName>
</protein>
<dbReference type="Gene3D" id="3.10.105.10">
    <property type="entry name" value="Dipeptide-binding Protein, Domain 3"/>
    <property type="match status" value="1"/>
</dbReference>
<proteinExistence type="inferred from homology"/>
<gene>
    <name evidence="6" type="ORF">GA0061101_104156</name>
</gene>
<name>A0A1C3V3I0_9HYPH</name>
<feature type="chain" id="PRO_5008683825" evidence="4">
    <location>
        <begin position="39"/>
        <end position="535"/>
    </location>
</feature>
<dbReference type="PIRSF" id="PIRSF002741">
    <property type="entry name" value="MppA"/>
    <property type="match status" value="1"/>
</dbReference>
<dbReference type="GO" id="GO:0015833">
    <property type="term" value="P:peptide transport"/>
    <property type="evidence" value="ECO:0007669"/>
    <property type="project" value="TreeGrafter"/>
</dbReference>
<evidence type="ECO:0000256" key="2">
    <source>
        <dbReference type="ARBA" id="ARBA00005695"/>
    </source>
</evidence>
<accession>A0A1C3V3I0</accession>
<evidence type="ECO:0000313" key="7">
    <source>
        <dbReference type="Proteomes" id="UP000199205"/>
    </source>
</evidence>
<dbReference type="GO" id="GO:1904680">
    <property type="term" value="F:peptide transmembrane transporter activity"/>
    <property type="evidence" value="ECO:0007669"/>
    <property type="project" value="TreeGrafter"/>
</dbReference>
<dbReference type="InterPro" id="IPR039424">
    <property type="entry name" value="SBP_5"/>
</dbReference>
<keyword evidence="3 4" id="KW-0732">Signal</keyword>
<dbReference type="InterPro" id="IPR000914">
    <property type="entry name" value="SBP_5_dom"/>
</dbReference>
<evidence type="ECO:0000313" key="6">
    <source>
        <dbReference type="EMBL" id="SCB22301.1"/>
    </source>
</evidence>
<comment type="subcellular location">
    <subcellularLocation>
        <location evidence="1">Periplasm</location>
    </subcellularLocation>
</comment>
<feature type="domain" description="Solute-binding protein family 5" evidence="5">
    <location>
        <begin position="91"/>
        <end position="446"/>
    </location>
</feature>
<dbReference type="CDD" id="cd08515">
    <property type="entry name" value="PBP2_NikA_DppA_OppA_like_10"/>
    <property type="match status" value="1"/>
</dbReference>
<dbReference type="SUPFAM" id="SSF53850">
    <property type="entry name" value="Periplasmic binding protein-like II"/>
    <property type="match status" value="1"/>
</dbReference>
<dbReference type="Pfam" id="PF00496">
    <property type="entry name" value="SBP_bac_5"/>
    <property type="match status" value="1"/>
</dbReference>
<evidence type="ECO:0000259" key="5">
    <source>
        <dbReference type="Pfam" id="PF00496"/>
    </source>
</evidence>
<dbReference type="EMBL" id="FMAF01000004">
    <property type="protein sequence ID" value="SCB22301.1"/>
    <property type="molecule type" value="Genomic_DNA"/>
</dbReference>
<comment type="similarity">
    <text evidence="2">Belongs to the bacterial solute-binding protein 5 family.</text>
</comment>
<dbReference type="PANTHER" id="PTHR30290">
    <property type="entry name" value="PERIPLASMIC BINDING COMPONENT OF ABC TRANSPORTER"/>
    <property type="match status" value="1"/>
</dbReference>
<dbReference type="GO" id="GO:0030288">
    <property type="term" value="C:outer membrane-bounded periplasmic space"/>
    <property type="evidence" value="ECO:0007669"/>
    <property type="project" value="UniProtKB-ARBA"/>
</dbReference>
<dbReference type="Proteomes" id="UP000199205">
    <property type="component" value="Unassembled WGS sequence"/>
</dbReference>
<sequence>MSDTLLTGLNMAITRRTTLFMGAAAGLSVFVPALSASAGDGDDKRPELRIAVQQNPVSQEPVDAASNVAFRNNYSIHETVLALDMRGDFSVKPNLGVSWTWVSPTILEMKLRPGVIFHDGREMTAEDVAFSFGPERLLNKDAPGYPVYRTNFTSLDHVEVVDPLTVRFITKFQDPIFLQRLASYAAVVISKDAWQKNGGNWTTWRQKPVGAGPYKVESYATNENVILASHDQAYRGKPAAKRVTLRIVPEVSSRIAGLLAGDYDIATDLPPDQLAVVTASAGHEIVGGPVPNHRILFFDKNNPALKDPRVRQALILAIDRQAIVDTIWNGRTRVPNGLQFELYGPVYLKDYPAYKYDPDQAMQLLKDAGYNGEEIEIRSQNNYYTAENPVTQAVVAMWQAVGVNAKMKFVESGKLFENSSTRATGNWSSTGQVPDPYISFFTQFSSAGSLNSFKIWQNADFDALGAKMEQAVDPAERAKIFRDMLHLIEWQDPGVTVLHQNAVFFGIRKGIKWQPLPAFQMDLGAGSLAFEEQKS</sequence>
<feature type="signal peptide" evidence="4">
    <location>
        <begin position="1"/>
        <end position="38"/>
    </location>
</feature>
<evidence type="ECO:0000256" key="4">
    <source>
        <dbReference type="SAM" id="SignalP"/>
    </source>
</evidence>
<dbReference type="OrthoDB" id="9803988at2"/>
<dbReference type="AlphaFoldDB" id="A0A1C3V3I0"/>
<dbReference type="Gene3D" id="3.90.76.10">
    <property type="entry name" value="Dipeptide-binding Protein, Domain 1"/>
    <property type="match status" value="1"/>
</dbReference>
<evidence type="ECO:0000256" key="1">
    <source>
        <dbReference type="ARBA" id="ARBA00004418"/>
    </source>
</evidence>
<dbReference type="InterPro" id="IPR030678">
    <property type="entry name" value="Peptide/Ni-bd"/>
</dbReference>
<dbReference type="RefSeq" id="WP_051963303.1">
    <property type="nucleotide sequence ID" value="NZ_FMAF01000004.1"/>
</dbReference>
<reference evidence="6 7" key="1">
    <citation type="submission" date="2016-08" db="EMBL/GenBank/DDBJ databases">
        <authorList>
            <person name="Seilhamer J.J."/>
        </authorList>
    </citation>
    <scope>NUCLEOTIDE SEQUENCE [LARGE SCALE GENOMIC DNA]</scope>
    <source>
        <strain evidence="6 7">P1-7</strain>
    </source>
</reference>
<dbReference type="Gene3D" id="3.40.190.10">
    <property type="entry name" value="Periplasmic binding protein-like II"/>
    <property type="match status" value="1"/>
</dbReference>
<organism evidence="6 7">
    <name type="scientific">Rhizobium lusitanum</name>
    <dbReference type="NCBI Taxonomy" id="293958"/>
    <lineage>
        <taxon>Bacteria</taxon>
        <taxon>Pseudomonadati</taxon>
        <taxon>Pseudomonadota</taxon>
        <taxon>Alphaproteobacteria</taxon>
        <taxon>Hyphomicrobiales</taxon>
        <taxon>Rhizobiaceae</taxon>
        <taxon>Rhizobium/Agrobacterium group</taxon>
        <taxon>Rhizobium</taxon>
    </lineage>
</organism>
<evidence type="ECO:0000256" key="3">
    <source>
        <dbReference type="ARBA" id="ARBA00022729"/>
    </source>
</evidence>
<dbReference type="GO" id="GO:0043190">
    <property type="term" value="C:ATP-binding cassette (ABC) transporter complex"/>
    <property type="evidence" value="ECO:0007669"/>
    <property type="project" value="InterPro"/>
</dbReference>
<dbReference type="PANTHER" id="PTHR30290:SF38">
    <property type="entry name" value="D,D-DIPEPTIDE-BINDING PERIPLASMIC PROTEIN DDPA-RELATED"/>
    <property type="match status" value="1"/>
</dbReference>